<dbReference type="RefSeq" id="WP_236778611.1">
    <property type="nucleotide sequence ID" value="NZ_CP012836.1"/>
</dbReference>
<sequence>MPILVVGMVLFGVPQASSIPEEFKYRLFFLIVLSTLLIPMVTILGLRLSGLVKSLHMAELKDRTIPFLIICLYYILITYFLYQKTELDPVLWLSMAIITSAVIFLTLVTFFWKMSAHMVGAGGFLGVVICLALKFTSYQMVYPLLAAILLSGIIASSRLYLNAHRPAEVYAGFCTGLLICLGGFFWIWS</sequence>
<dbReference type="PATRIC" id="fig|1727163.4.peg.3357"/>
<feature type="transmembrane region" description="Helical" evidence="1">
    <location>
        <begin position="168"/>
        <end position="188"/>
    </location>
</feature>
<gene>
    <name evidence="2" type="ORF">AO498_15990</name>
</gene>
<evidence type="ECO:0000313" key="2">
    <source>
        <dbReference type="EMBL" id="AMQ57955.1"/>
    </source>
</evidence>
<feature type="transmembrane region" description="Helical" evidence="1">
    <location>
        <begin position="64"/>
        <end position="83"/>
    </location>
</feature>
<accession>A0A142ES50</accession>
<keyword evidence="3" id="KW-1185">Reference proteome</keyword>
<feature type="transmembrane region" description="Helical" evidence="1">
    <location>
        <begin position="28"/>
        <end position="52"/>
    </location>
</feature>
<evidence type="ECO:0000256" key="1">
    <source>
        <dbReference type="SAM" id="Phobius"/>
    </source>
</evidence>
<evidence type="ECO:0000313" key="3">
    <source>
        <dbReference type="Proteomes" id="UP000073816"/>
    </source>
</evidence>
<dbReference type="KEGG" id="alm:AO498_15990"/>
<feature type="transmembrane region" description="Helical" evidence="1">
    <location>
        <begin position="89"/>
        <end position="111"/>
    </location>
</feature>
<dbReference type="AlphaFoldDB" id="A0A142ES50"/>
<feature type="transmembrane region" description="Helical" evidence="1">
    <location>
        <begin position="141"/>
        <end position="161"/>
    </location>
</feature>
<dbReference type="Proteomes" id="UP000073816">
    <property type="component" value="Chromosome"/>
</dbReference>
<dbReference type="EMBL" id="CP012836">
    <property type="protein sequence ID" value="AMQ57955.1"/>
    <property type="molecule type" value="Genomic_DNA"/>
</dbReference>
<feature type="transmembrane region" description="Helical" evidence="1">
    <location>
        <begin position="118"/>
        <end position="135"/>
    </location>
</feature>
<keyword evidence="1" id="KW-1133">Transmembrane helix</keyword>
<protein>
    <submittedName>
        <fullName evidence="2">PA-phosphatase</fullName>
    </submittedName>
</protein>
<name>A0A142ES50_9BACT</name>
<proteinExistence type="predicted"/>
<dbReference type="STRING" id="1727163.AO498_15990"/>
<organism evidence="2 3">
    <name type="scientific">Algoriphagus sanaruensis</name>
    <dbReference type="NCBI Taxonomy" id="1727163"/>
    <lineage>
        <taxon>Bacteria</taxon>
        <taxon>Pseudomonadati</taxon>
        <taxon>Bacteroidota</taxon>
        <taxon>Cytophagia</taxon>
        <taxon>Cytophagales</taxon>
        <taxon>Cyclobacteriaceae</taxon>
        <taxon>Algoriphagus</taxon>
    </lineage>
</organism>
<keyword evidence="1" id="KW-0472">Membrane</keyword>
<reference evidence="3" key="1">
    <citation type="submission" date="2015-09" db="EMBL/GenBank/DDBJ databases">
        <title>Complete sequence of Algoriphagus sp. M8-2.</title>
        <authorList>
            <person name="Shintani M."/>
        </authorList>
    </citation>
    <scope>NUCLEOTIDE SEQUENCE [LARGE SCALE GENOMIC DNA]</scope>
    <source>
        <strain evidence="3">M8-2</strain>
    </source>
</reference>
<reference evidence="2 3" key="2">
    <citation type="journal article" date="2016" name="Genome Announc.">
        <title>Complete Genome Sequence of Algoriphagus sp. Strain M8-2, Isolated from a Brackish Lake.</title>
        <authorList>
            <person name="Muraguchi Y."/>
            <person name="Kushimoto K."/>
            <person name="Ohtsubo Y."/>
            <person name="Suzuki T."/>
            <person name="Dohra H."/>
            <person name="Kimbara K."/>
            <person name="Shintani M."/>
        </authorList>
    </citation>
    <scope>NUCLEOTIDE SEQUENCE [LARGE SCALE GENOMIC DNA]</scope>
    <source>
        <strain evidence="2 3">M8-2</strain>
    </source>
</reference>
<keyword evidence="1" id="KW-0812">Transmembrane</keyword>